<dbReference type="PROSITE" id="PS51000">
    <property type="entry name" value="HTH_DEOR_2"/>
    <property type="match status" value="1"/>
</dbReference>
<dbReference type="InterPro" id="IPR018356">
    <property type="entry name" value="Tscrpt_reg_HTH_DeoR_CS"/>
</dbReference>
<dbReference type="Proteomes" id="UP000005512">
    <property type="component" value="Unassembled WGS sequence"/>
</dbReference>
<dbReference type="SUPFAM" id="SSF100950">
    <property type="entry name" value="NagB/RpiA/CoA transferase-like"/>
    <property type="match status" value="1"/>
</dbReference>
<dbReference type="InterPro" id="IPR036390">
    <property type="entry name" value="WH_DNA-bd_sf"/>
</dbReference>
<dbReference type="PRINTS" id="PR00037">
    <property type="entry name" value="HTHLACR"/>
</dbReference>
<dbReference type="AlphaFoldDB" id="D1P2B9"/>
<dbReference type="PANTHER" id="PTHR30363">
    <property type="entry name" value="HTH-TYPE TRANSCRIPTIONAL REGULATOR SRLR-RELATED"/>
    <property type="match status" value="1"/>
</dbReference>
<dbReference type="SUPFAM" id="SSF46785">
    <property type="entry name" value="Winged helix' DNA-binding domain"/>
    <property type="match status" value="1"/>
</dbReference>
<keyword evidence="1" id="KW-0805">Transcription regulation</keyword>
<evidence type="ECO:0000256" key="3">
    <source>
        <dbReference type="ARBA" id="ARBA00023163"/>
    </source>
</evidence>
<evidence type="ECO:0000313" key="6">
    <source>
        <dbReference type="Proteomes" id="UP000005512"/>
    </source>
</evidence>
<keyword evidence="6" id="KW-1185">Reference proteome</keyword>
<dbReference type="PROSITE" id="PS00894">
    <property type="entry name" value="HTH_DEOR_1"/>
    <property type="match status" value="1"/>
</dbReference>
<dbReference type="InterPro" id="IPR001034">
    <property type="entry name" value="DeoR_HTH"/>
</dbReference>
<dbReference type="Gene3D" id="3.40.50.1360">
    <property type="match status" value="1"/>
</dbReference>
<organism evidence="5 6">
    <name type="scientific">Providencia rustigianii DSM 4541</name>
    <dbReference type="NCBI Taxonomy" id="500637"/>
    <lineage>
        <taxon>Bacteria</taxon>
        <taxon>Pseudomonadati</taxon>
        <taxon>Pseudomonadota</taxon>
        <taxon>Gammaproteobacteria</taxon>
        <taxon>Enterobacterales</taxon>
        <taxon>Morganellaceae</taxon>
        <taxon>Providencia</taxon>
    </lineage>
</organism>
<dbReference type="GO" id="GO:0003700">
    <property type="term" value="F:DNA-binding transcription factor activity"/>
    <property type="evidence" value="ECO:0007669"/>
    <property type="project" value="InterPro"/>
</dbReference>
<accession>D1P2B9</accession>
<comment type="caution">
    <text evidence="5">The sequence shown here is derived from an EMBL/GenBank/DDBJ whole genome shotgun (WGS) entry which is preliminary data.</text>
</comment>
<dbReference type="SMART" id="SM01134">
    <property type="entry name" value="DeoRC"/>
    <property type="match status" value="1"/>
</dbReference>
<evidence type="ECO:0000256" key="2">
    <source>
        <dbReference type="ARBA" id="ARBA00023125"/>
    </source>
</evidence>
<dbReference type="PANTHER" id="PTHR30363:SF44">
    <property type="entry name" value="AGA OPERON TRANSCRIPTIONAL REPRESSOR-RELATED"/>
    <property type="match status" value="1"/>
</dbReference>
<evidence type="ECO:0000313" key="5">
    <source>
        <dbReference type="EMBL" id="EFB72274.1"/>
    </source>
</evidence>
<proteinExistence type="predicted"/>
<keyword evidence="2" id="KW-0238">DNA-binding</keyword>
<dbReference type="GO" id="GO:0003677">
    <property type="term" value="F:DNA binding"/>
    <property type="evidence" value="ECO:0007669"/>
    <property type="project" value="UniProtKB-KW"/>
</dbReference>
<evidence type="ECO:0000256" key="1">
    <source>
        <dbReference type="ARBA" id="ARBA00023015"/>
    </source>
</evidence>
<dbReference type="EMBL" id="ABXV02000023">
    <property type="protein sequence ID" value="EFB72274.1"/>
    <property type="molecule type" value="Genomic_DNA"/>
</dbReference>
<dbReference type="HOGENOM" id="CLU_060699_1_2_6"/>
<dbReference type="InterPro" id="IPR037171">
    <property type="entry name" value="NagB/RpiA_transferase-like"/>
</dbReference>
<dbReference type="InterPro" id="IPR014036">
    <property type="entry name" value="DeoR-like_C"/>
</dbReference>
<name>D1P2B9_9GAMM</name>
<protein>
    <submittedName>
        <fullName evidence="5">Transcriptional regulator, DeoR family</fullName>
    </submittedName>
</protein>
<dbReference type="Pfam" id="PF00455">
    <property type="entry name" value="DeoRC"/>
    <property type="match status" value="1"/>
</dbReference>
<dbReference type="Gene3D" id="1.10.10.10">
    <property type="entry name" value="Winged helix-like DNA-binding domain superfamily/Winged helix DNA-binding domain"/>
    <property type="match status" value="1"/>
</dbReference>
<keyword evidence="3" id="KW-0804">Transcription</keyword>
<evidence type="ECO:0000259" key="4">
    <source>
        <dbReference type="PROSITE" id="PS51000"/>
    </source>
</evidence>
<dbReference type="InterPro" id="IPR036388">
    <property type="entry name" value="WH-like_DNA-bd_sf"/>
</dbReference>
<dbReference type="STRING" id="500637.PROVRUST_06343"/>
<dbReference type="InterPro" id="IPR050313">
    <property type="entry name" value="Carb_Metab_HTH_regulators"/>
</dbReference>
<sequence length="294" mass="33355">MSRITTNKNQHRHNAYHGKNRSFEMLQAERHKIICSHVSQHGSALVRDLAQLCQVSQETIRRDLTTLERKNRIIRSFGGAVSIEQDESPVLNGLPSSVKLGQMVDGAESFRKRTEEHPEAKMKIAKAALKFIQPGDCIMMDNSSTCWFLARQIPDIDITVVTNSVKIIQALACRDRVRVIGIGGEYSERHDDFHGPISESIIRSFQIKTLFLSCQGFNIENGIRDGSEINSKLKNIMVQVSENRVLLADNSKLDKYAFSQVCTLNDINVLITNKLNDKRFNQRFPNLNIIECDK</sequence>
<reference evidence="5" key="1">
    <citation type="submission" date="2009-12" db="EMBL/GenBank/DDBJ databases">
        <authorList>
            <person name="Weinstock G."/>
            <person name="Sodergren E."/>
            <person name="Clifton S."/>
            <person name="Fulton L."/>
            <person name="Fulton B."/>
            <person name="Courtney L."/>
            <person name="Fronick C."/>
            <person name="Harrison M."/>
            <person name="Strong C."/>
            <person name="Farmer C."/>
            <person name="Delahaunty K."/>
            <person name="Markovic C."/>
            <person name="Hall O."/>
            <person name="Minx P."/>
            <person name="Tomlinson C."/>
            <person name="Mitreva M."/>
            <person name="Nelson J."/>
            <person name="Hou S."/>
            <person name="Wollam A."/>
            <person name="Pepin K.H."/>
            <person name="Johnson M."/>
            <person name="Bhonagiri V."/>
            <person name="Nash W.E."/>
            <person name="Warren W."/>
            <person name="Chinwalla A."/>
            <person name="Mardis E.R."/>
            <person name="Wilson R.K."/>
        </authorList>
    </citation>
    <scope>NUCLEOTIDE SEQUENCE [LARGE SCALE GENOMIC DNA]</scope>
    <source>
        <strain evidence="5">DSM 4541</strain>
    </source>
</reference>
<dbReference type="eggNOG" id="COG1349">
    <property type="taxonomic scope" value="Bacteria"/>
</dbReference>
<dbReference type="SMART" id="SM00420">
    <property type="entry name" value="HTH_DEOR"/>
    <property type="match status" value="1"/>
</dbReference>
<gene>
    <name evidence="5" type="ORF">PROVRUST_06343</name>
</gene>
<feature type="domain" description="HTH deoR-type" evidence="4">
    <location>
        <begin position="27"/>
        <end position="82"/>
    </location>
</feature>
<dbReference type="Pfam" id="PF08220">
    <property type="entry name" value="HTH_DeoR"/>
    <property type="match status" value="1"/>
</dbReference>